<feature type="domain" description="Methyltransferase" evidence="1">
    <location>
        <begin position="43"/>
        <end position="149"/>
    </location>
</feature>
<dbReference type="GO" id="GO:0008757">
    <property type="term" value="F:S-adenosylmethionine-dependent methyltransferase activity"/>
    <property type="evidence" value="ECO:0007669"/>
    <property type="project" value="InterPro"/>
</dbReference>
<comment type="caution">
    <text evidence="2">The sequence shown here is derived from an EMBL/GenBank/DDBJ whole genome shotgun (WGS) entry which is preliminary data.</text>
</comment>
<dbReference type="Gene3D" id="3.40.50.150">
    <property type="entry name" value="Vaccinia Virus protein VP39"/>
    <property type="match status" value="1"/>
</dbReference>
<proteinExistence type="predicted"/>
<organism evidence="2 3">
    <name type="scientific">Litorilituus lipolyticus</name>
    <dbReference type="NCBI Taxonomy" id="2491017"/>
    <lineage>
        <taxon>Bacteria</taxon>
        <taxon>Pseudomonadati</taxon>
        <taxon>Pseudomonadota</taxon>
        <taxon>Gammaproteobacteria</taxon>
        <taxon>Alteromonadales</taxon>
        <taxon>Colwelliaceae</taxon>
        <taxon>Litorilituus</taxon>
    </lineage>
</organism>
<dbReference type="RefSeq" id="WP_140600650.1">
    <property type="nucleotide sequence ID" value="NZ_SAWY01000001.1"/>
</dbReference>
<dbReference type="InterPro" id="IPR029063">
    <property type="entry name" value="SAM-dependent_MTases_sf"/>
</dbReference>
<keyword evidence="2" id="KW-0808">Transferase</keyword>
<keyword evidence="3" id="KW-1185">Reference proteome</keyword>
<dbReference type="Pfam" id="PF13847">
    <property type="entry name" value="Methyltransf_31"/>
    <property type="match status" value="1"/>
</dbReference>
<gene>
    <name evidence="2" type="ORF">EPA86_00045</name>
</gene>
<sequence length="314" mass="35448">MSENKDWSQYWSQGHKTSFGSSFKGCYEGVLKQSWLKVFSTFNDGDKVLDLCTGNGSLPRLAYESMSNFSEINFSGVDYATVDSDDTFLKLSNVDFKFDCNIEELPFDSLQFDYVISNYGIEYSNLEKSLTEVSRVLKPLGKATFVCHVNSSRIFLENANELTLLTYLLKSDGLINCLDSLVTALDEKAVTQDTAAINEISMSAEQYRNELNKQLSDALDEFGIDFHQSDFVSFLKFLLNKNTENKKDKLALYKQEAVSHQVRLKALCKAALNYEALPKTIDLFNSVGLEIHNHEMISDESGIVAIQIWALKIV</sequence>
<reference evidence="2 3" key="1">
    <citation type="submission" date="2019-01" db="EMBL/GenBank/DDBJ databases">
        <title>Litorilituus lipolytica sp. nov., isolated from intertidal sand of the Yellow Sea in China.</title>
        <authorList>
            <person name="Liu A."/>
        </authorList>
    </citation>
    <scope>NUCLEOTIDE SEQUENCE [LARGE SCALE GENOMIC DNA]</scope>
    <source>
        <strain evidence="2 3">RZ04</strain>
    </source>
</reference>
<evidence type="ECO:0000313" key="3">
    <source>
        <dbReference type="Proteomes" id="UP000315303"/>
    </source>
</evidence>
<name>A0A502L8F1_9GAMM</name>
<dbReference type="SUPFAM" id="SSF53335">
    <property type="entry name" value="S-adenosyl-L-methionine-dependent methyltransferases"/>
    <property type="match status" value="1"/>
</dbReference>
<dbReference type="GO" id="GO:0032259">
    <property type="term" value="P:methylation"/>
    <property type="evidence" value="ECO:0007669"/>
    <property type="project" value="UniProtKB-KW"/>
</dbReference>
<evidence type="ECO:0000259" key="1">
    <source>
        <dbReference type="Pfam" id="PF13847"/>
    </source>
</evidence>
<protein>
    <submittedName>
        <fullName evidence="2">Class I SAM-dependent methyltransferase</fullName>
    </submittedName>
</protein>
<evidence type="ECO:0000313" key="2">
    <source>
        <dbReference type="EMBL" id="TPH19159.1"/>
    </source>
</evidence>
<dbReference type="AlphaFoldDB" id="A0A502L8F1"/>
<dbReference type="EMBL" id="SAWY01000001">
    <property type="protein sequence ID" value="TPH19159.1"/>
    <property type="molecule type" value="Genomic_DNA"/>
</dbReference>
<dbReference type="Proteomes" id="UP000315303">
    <property type="component" value="Unassembled WGS sequence"/>
</dbReference>
<accession>A0A502L8F1</accession>
<dbReference type="CDD" id="cd02440">
    <property type="entry name" value="AdoMet_MTases"/>
    <property type="match status" value="1"/>
</dbReference>
<keyword evidence="2" id="KW-0489">Methyltransferase</keyword>
<dbReference type="InterPro" id="IPR025714">
    <property type="entry name" value="Methyltranfer_dom"/>
</dbReference>
<dbReference type="OrthoDB" id="5974463at2"/>